<dbReference type="Gene3D" id="2.60.120.10">
    <property type="entry name" value="Jelly Rolls"/>
    <property type="match status" value="1"/>
</dbReference>
<dbReference type="Pfam" id="PF03445">
    <property type="entry name" value="DUF294"/>
    <property type="match status" value="1"/>
</dbReference>
<dbReference type="InterPro" id="IPR051257">
    <property type="entry name" value="Diverse_CBS-Domain"/>
</dbReference>
<dbReference type="SUPFAM" id="SSF51206">
    <property type="entry name" value="cAMP-binding domain-like"/>
    <property type="match status" value="1"/>
</dbReference>
<gene>
    <name evidence="5" type="ORF">CRI93_08380</name>
</gene>
<sequence length="619" mass="70009">MSTPPVEVTEVLRFVRETPPFDVLPDAAQRRMAKHIEISYAPDGTVVLPLHAEPEALYLIRSGAVELHDENDRLVARLDAHDFFGYPALLTDAPAQRRCTTIEDTLLYQIPAAYFDTLRSDYPAVDRFFNRAYADRLRDAIREQQTQQVFTTPIRRLITREPITIDADATIRDAARRMSEARVSSLIVTGGDTLGILTDRDLRNRVIAEGRSYDAPCRIIMTDEPVTISADAYAFEALLAMSRHNVHHLPVFDGERVIGMVTTTDLMRMEADHPVYLVGDVWKQSSVEGLTRVSNRLPQLMQHLADASAHPADVSRALTTVADALTQRLIELAYDEIGPPPIPFAWMALGSQARHELSIHSDQDNALVLSNDYDAIQHGHYFEQLARFVCDGLDACGFVYCPGDVMATTDRWRQPVDTWRRYFRNWMDEPDPKSLMHASIFFDWRPVAGAVQLAHNLHDFVLKRTPNQSIFLASLTVNALEHTPPLGFFRQFVLERHGGETKTLDLKLNGLVPIVDLARIHTLDRGLAPVNTLDRLEALAQSNSFAASDANDLSDAFAFIATVRMRHQVSQLRRGETPDNYVPPSALSDFEQRHLKDAFKIVRRMQSALEQRFQTHFIR</sequence>
<dbReference type="InterPro" id="IPR000644">
    <property type="entry name" value="CBS_dom"/>
</dbReference>
<dbReference type="InterPro" id="IPR005105">
    <property type="entry name" value="GlnD_Uridyltrans_N"/>
</dbReference>
<dbReference type="SMART" id="SM00100">
    <property type="entry name" value="cNMP"/>
    <property type="match status" value="1"/>
</dbReference>
<proteinExistence type="predicted"/>
<dbReference type="Gene3D" id="3.10.580.10">
    <property type="entry name" value="CBS-domain"/>
    <property type="match status" value="1"/>
</dbReference>
<dbReference type="RefSeq" id="WP_098062179.1">
    <property type="nucleotide sequence ID" value="NZ_PDEP01000007.1"/>
</dbReference>
<dbReference type="CDD" id="cd00038">
    <property type="entry name" value="CAP_ED"/>
    <property type="match status" value="1"/>
</dbReference>
<dbReference type="InterPro" id="IPR018490">
    <property type="entry name" value="cNMP-bd_dom_sf"/>
</dbReference>
<dbReference type="PROSITE" id="PS50042">
    <property type="entry name" value="CNMP_BINDING_3"/>
    <property type="match status" value="1"/>
</dbReference>
<dbReference type="Proteomes" id="UP000221024">
    <property type="component" value="Unassembled WGS sequence"/>
</dbReference>
<dbReference type="Pfam" id="PF10335">
    <property type="entry name" value="DUF294_C"/>
    <property type="match status" value="1"/>
</dbReference>
<dbReference type="SUPFAM" id="SSF54631">
    <property type="entry name" value="CBS-domain pair"/>
    <property type="match status" value="1"/>
</dbReference>
<dbReference type="CDD" id="cd04587">
    <property type="entry name" value="CBS_pair_CAP-ED_NT_Pol-beta-like_DUF294_assoc"/>
    <property type="match status" value="1"/>
</dbReference>
<feature type="domain" description="CBS" evidence="4">
    <location>
        <begin position="158"/>
        <end position="215"/>
    </location>
</feature>
<evidence type="ECO:0000256" key="1">
    <source>
        <dbReference type="ARBA" id="ARBA00023122"/>
    </source>
</evidence>
<feature type="domain" description="Cyclic nucleotide-binding" evidence="3">
    <location>
        <begin position="20"/>
        <end position="136"/>
    </location>
</feature>
<dbReference type="EMBL" id="PDEP01000007">
    <property type="protein sequence ID" value="PEN06654.1"/>
    <property type="molecule type" value="Genomic_DNA"/>
</dbReference>
<feature type="domain" description="CBS" evidence="4">
    <location>
        <begin position="221"/>
        <end position="277"/>
    </location>
</feature>
<dbReference type="InterPro" id="IPR046342">
    <property type="entry name" value="CBS_dom_sf"/>
</dbReference>
<reference evidence="5 6" key="1">
    <citation type="submission" date="2017-10" db="EMBL/GenBank/DDBJ databases">
        <title>Draft genome of Longimonas halophila.</title>
        <authorList>
            <person name="Goh K.M."/>
            <person name="Shamsir M.S."/>
            <person name="Lim S.W."/>
        </authorList>
    </citation>
    <scope>NUCLEOTIDE SEQUENCE [LARGE SCALE GENOMIC DNA]</scope>
    <source>
        <strain evidence="5 6">KCTC 42399</strain>
    </source>
</reference>
<evidence type="ECO:0000259" key="4">
    <source>
        <dbReference type="PROSITE" id="PS51371"/>
    </source>
</evidence>
<organism evidence="5 6">
    <name type="scientific">Longimonas halophila</name>
    <dbReference type="NCBI Taxonomy" id="1469170"/>
    <lineage>
        <taxon>Bacteria</taxon>
        <taxon>Pseudomonadati</taxon>
        <taxon>Rhodothermota</taxon>
        <taxon>Rhodothermia</taxon>
        <taxon>Rhodothermales</taxon>
        <taxon>Salisaetaceae</taxon>
        <taxon>Longimonas</taxon>
    </lineage>
</organism>
<dbReference type="Pfam" id="PF00571">
    <property type="entry name" value="CBS"/>
    <property type="match status" value="2"/>
</dbReference>
<protein>
    <submittedName>
        <fullName evidence="5">Cyclic nucleotide-binding protein</fullName>
    </submittedName>
</protein>
<dbReference type="PANTHER" id="PTHR43080">
    <property type="entry name" value="CBS DOMAIN-CONTAINING PROTEIN CBSX3, MITOCHONDRIAL"/>
    <property type="match status" value="1"/>
</dbReference>
<dbReference type="InterPro" id="IPR018821">
    <property type="entry name" value="DUF294_put_nucleoTrafse_sb-bd"/>
</dbReference>
<dbReference type="InterPro" id="IPR000595">
    <property type="entry name" value="cNMP-bd_dom"/>
</dbReference>
<dbReference type="SUPFAM" id="SSF81301">
    <property type="entry name" value="Nucleotidyltransferase"/>
    <property type="match status" value="1"/>
</dbReference>
<dbReference type="AlphaFoldDB" id="A0A2H3NL28"/>
<dbReference type="PANTHER" id="PTHR43080:SF2">
    <property type="entry name" value="CBS DOMAIN-CONTAINING PROTEIN"/>
    <property type="match status" value="1"/>
</dbReference>
<keyword evidence="6" id="KW-1185">Reference proteome</keyword>
<dbReference type="GO" id="GO:0008773">
    <property type="term" value="F:[protein-PII] uridylyltransferase activity"/>
    <property type="evidence" value="ECO:0007669"/>
    <property type="project" value="InterPro"/>
</dbReference>
<evidence type="ECO:0000313" key="5">
    <source>
        <dbReference type="EMBL" id="PEN06654.1"/>
    </source>
</evidence>
<evidence type="ECO:0000313" key="6">
    <source>
        <dbReference type="Proteomes" id="UP000221024"/>
    </source>
</evidence>
<dbReference type="Pfam" id="PF00027">
    <property type="entry name" value="cNMP_binding"/>
    <property type="match status" value="1"/>
</dbReference>
<dbReference type="InterPro" id="IPR014710">
    <property type="entry name" value="RmlC-like_jellyroll"/>
</dbReference>
<evidence type="ECO:0000259" key="3">
    <source>
        <dbReference type="PROSITE" id="PS50042"/>
    </source>
</evidence>
<accession>A0A2H3NL28</accession>
<dbReference type="Gene3D" id="3.30.460.10">
    <property type="entry name" value="Beta Polymerase, domain 2"/>
    <property type="match status" value="1"/>
</dbReference>
<dbReference type="PROSITE" id="PS51371">
    <property type="entry name" value="CBS"/>
    <property type="match status" value="2"/>
</dbReference>
<name>A0A2H3NL28_9BACT</name>
<comment type="caution">
    <text evidence="5">The sequence shown here is derived from an EMBL/GenBank/DDBJ whole genome shotgun (WGS) entry which is preliminary data.</text>
</comment>
<dbReference type="CDD" id="cd05401">
    <property type="entry name" value="NT_GlnE_GlnD_like"/>
    <property type="match status" value="1"/>
</dbReference>
<keyword evidence="1 2" id="KW-0129">CBS domain</keyword>
<dbReference type="SMART" id="SM00116">
    <property type="entry name" value="CBS"/>
    <property type="match status" value="2"/>
</dbReference>
<evidence type="ECO:0000256" key="2">
    <source>
        <dbReference type="PROSITE-ProRule" id="PRU00703"/>
    </source>
</evidence>
<dbReference type="OrthoDB" id="9810963at2"/>
<dbReference type="InterPro" id="IPR043519">
    <property type="entry name" value="NT_sf"/>
</dbReference>